<proteinExistence type="predicted"/>
<dbReference type="SUPFAM" id="SSF53335">
    <property type="entry name" value="S-adenosyl-L-methionine-dependent methyltransferases"/>
    <property type="match status" value="1"/>
</dbReference>
<dbReference type="RefSeq" id="WP_043844803.1">
    <property type="nucleotide sequence ID" value="NZ_AQQW01000007.1"/>
</dbReference>
<keyword evidence="5" id="KW-1185">Reference proteome</keyword>
<accession>W4HJY0</accession>
<evidence type="ECO:0000256" key="1">
    <source>
        <dbReference type="ARBA" id="ARBA00022603"/>
    </source>
</evidence>
<evidence type="ECO:0000256" key="2">
    <source>
        <dbReference type="ARBA" id="ARBA00022679"/>
    </source>
</evidence>
<reference evidence="4 5" key="1">
    <citation type="journal article" date="2014" name="Antonie Van Leeuwenhoek">
        <title>Roseivivax atlanticus sp. nov., isolated from surface seawater of the Atlantic Ocean.</title>
        <authorList>
            <person name="Li G."/>
            <person name="Lai Q."/>
            <person name="Liu X."/>
            <person name="Sun F."/>
            <person name="Shao Z."/>
        </authorList>
    </citation>
    <scope>NUCLEOTIDE SEQUENCE [LARGE SCALE GENOMIC DNA]</scope>
    <source>
        <strain evidence="4 5">22II-s10s</strain>
    </source>
</reference>
<dbReference type="InterPro" id="IPR050602">
    <property type="entry name" value="Malonyl-ACP_OMT"/>
</dbReference>
<keyword evidence="1" id="KW-0489">Methyltransferase</keyword>
<dbReference type="Proteomes" id="UP000019063">
    <property type="component" value="Unassembled WGS sequence"/>
</dbReference>
<dbReference type="AlphaFoldDB" id="W4HJY0"/>
<evidence type="ECO:0000256" key="3">
    <source>
        <dbReference type="SAM" id="MobiDB-lite"/>
    </source>
</evidence>
<organism evidence="4 5">
    <name type="scientific">Roseivivax marinus</name>
    <dbReference type="NCBI Taxonomy" id="1379903"/>
    <lineage>
        <taxon>Bacteria</taxon>
        <taxon>Pseudomonadati</taxon>
        <taxon>Pseudomonadota</taxon>
        <taxon>Alphaproteobacteria</taxon>
        <taxon>Rhodobacterales</taxon>
        <taxon>Roseobacteraceae</taxon>
        <taxon>Roseivivax</taxon>
    </lineage>
</organism>
<dbReference type="eggNOG" id="COG2226">
    <property type="taxonomic scope" value="Bacteria"/>
</dbReference>
<dbReference type="GO" id="GO:0032259">
    <property type="term" value="P:methylation"/>
    <property type="evidence" value="ECO:0007669"/>
    <property type="project" value="UniProtKB-KW"/>
</dbReference>
<keyword evidence="2" id="KW-0808">Transferase</keyword>
<gene>
    <name evidence="4" type="ORF">ATO8_12171</name>
</gene>
<dbReference type="PATRIC" id="fig|1317118.6.peg.2506"/>
<dbReference type="GO" id="GO:0008168">
    <property type="term" value="F:methyltransferase activity"/>
    <property type="evidence" value="ECO:0007669"/>
    <property type="project" value="UniProtKB-KW"/>
</dbReference>
<dbReference type="PANTHER" id="PTHR13090:SF1">
    <property type="entry name" value="ARGININE-HYDROXYLASE NDUFAF5, MITOCHONDRIAL"/>
    <property type="match status" value="1"/>
</dbReference>
<dbReference type="EMBL" id="AQQW01000007">
    <property type="protein sequence ID" value="ETW12305.1"/>
    <property type="molecule type" value="Genomic_DNA"/>
</dbReference>
<dbReference type="InterPro" id="IPR029063">
    <property type="entry name" value="SAM-dependent_MTases_sf"/>
</dbReference>
<dbReference type="OrthoDB" id="9793723at2"/>
<evidence type="ECO:0000313" key="4">
    <source>
        <dbReference type="EMBL" id="ETW12305.1"/>
    </source>
</evidence>
<name>W4HJY0_9RHOB</name>
<evidence type="ECO:0008006" key="6">
    <source>
        <dbReference type="Google" id="ProtNLM"/>
    </source>
</evidence>
<evidence type="ECO:0000313" key="5">
    <source>
        <dbReference type="Proteomes" id="UP000019063"/>
    </source>
</evidence>
<dbReference type="PANTHER" id="PTHR13090">
    <property type="entry name" value="ARGININE-HYDROXYLASE NDUFAF5, MITOCHONDRIAL"/>
    <property type="match status" value="1"/>
</dbReference>
<protein>
    <recommendedName>
        <fullName evidence="6">SAM-dependent methyltransferase</fullName>
    </recommendedName>
</protein>
<comment type="caution">
    <text evidence="4">The sequence shown here is derived from an EMBL/GenBank/DDBJ whole genome shotgun (WGS) entry which is preliminary data.</text>
</comment>
<feature type="region of interest" description="Disordered" evidence="3">
    <location>
        <begin position="247"/>
        <end position="276"/>
    </location>
</feature>
<sequence>MTDTPTLTDRDALTRFRARARATTDGPALFLHEIAADDLQDRLALVKRSFTAPAVVTPFPEVWAERLPGATVVPDDEVLALTPGAHDLVLHSLALHWADDPVGQIIQARRALKNDGLFMATAFGGRTLSELRAVLGEAEIEVTGGLSPRVAPMADIRDLGALLQRGGMTLPVADSFAMTVRYRTALHLMRDLRAMGETNALAQRHRHPTRPAVIRRAAELYAAHYADDEGYVPATFEFVALTGWSPDASQPQPLRPGSAQARLADALGADETPLKD</sequence>
<dbReference type="STRING" id="1379903.ATO8_12171"/>
<dbReference type="Gene3D" id="3.40.50.150">
    <property type="entry name" value="Vaccinia Virus protein VP39"/>
    <property type="match status" value="1"/>
</dbReference>